<evidence type="ECO:0008006" key="3">
    <source>
        <dbReference type="Google" id="ProtNLM"/>
    </source>
</evidence>
<comment type="caution">
    <text evidence="1">The sequence shown here is derived from an EMBL/GenBank/DDBJ whole genome shotgun (WGS) entry which is preliminary data.</text>
</comment>
<reference evidence="1 2" key="1">
    <citation type="submission" date="2018-10" db="EMBL/GenBank/DDBJ databases">
        <title>Genomic Encyclopedia of Archaeal and Bacterial Type Strains, Phase II (KMG-II): from individual species to whole genera.</title>
        <authorList>
            <person name="Goeker M."/>
        </authorList>
    </citation>
    <scope>NUCLEOTIDE SEQUENCE [LARGE SCALE GENOMIC DNA]</scope>
    <source>
        <strain evidence="1 2">DSM 15149</strain>
    </source>
</reference>
<dbReference type="EMBL" id="RBLJ01000004">
    <property type="protein sequence ID" value="RKS56722.1"/>
    <property type="molecule type" value="Genomic_DNA"/>
</dbReference>
<protein>
    <recommendedName>
        <fullName evidence="3">Transposase</fullName>
    </recommendedName>
</protein>
<proteinExistence type="predicted"/>
<name>A0ABX9SHX9_9GAMM</name>
<gene>
    <name evidence="1" type="ORF">BDD30_3347</name>
</gene>
<sequence length="43" mass="4843">MFRAKAIALFEGTFGESGGRTKYISIHVLRLLSGFSQPMFTIY</sequence>
<evidence type="ECO:0000313" key="1">
    <source>
        <dbReference type="EMBL" id="RKS56722.1"/>
    </source>
</evidence>
<keyword evidence="2" id="KW-1185">Reference proteome</keyword>
<evidence type="ECO:0000313" key="2">
    <source>
        <dbReference type="Proteomes" id="UP000280955"/>
    </source>
</evidence>
<accession>A0ABX9SHX9</accession>
<dbReference type="Proteomes" id="UP000280955">
    <property type="component" value="Unassembled WGS sequence"/>
</dbReference>
<organism evidence="1 2">
    <name type="scientific">Photorhabdus asymbiotica</name>
    <dbReference type="NCBI Taxonomy" id="291112"/>
    <lineage>
        <taxon>Bacteria</taxon>
        <taxon>Pseudomonadati</taxon>
        <taxon>Pseudomonadota</taxon>
        <taxon>Gammaproteobacteria</taxon>
        <taxon>Enterobacterales</taxon>
        <taxon>Morganellaceae</taxon>
        <taxon>Photorhabdus</taxon>
    </lineage>
</organism>